<evidence type="ECO:0000313" key="8">
    <source>
        <dbReference type="Proteomes" id="UP001154282"/>
    </source>
</evidence>
<dbReference type="GO" id="GO:0005634">
    <property type="term" value="C:nucleus"/>
    <property type="evidence" value="ECO:0007669"/>
    <property type="project" value="UniProtKB-SubCell"/>
</dbReference>
<keyword evidence="4" id="KW-0539">Nucleus</keyword>
<gene>
    <name evidence="7" type="ORF">LITE_LOCUS37281</name>
</gene>
<reference evidence="7" key="1">
    <citation type="submission" date="2022-08" db="EMBL/GenBank/DDBJ databases">
        <authorList>
            <person name="Gutierrez-Valencia J."/>
        </authorList>
    </citation>
    <scope>NUCLEOTIDE SEQUENCE</scope>
</reference>
<evidence type="ECO:0000256" key="6">
    <source>
        <dbReference type="SAM" id="MobiDB-lite"/>
    </source>
</evidence>
<keyword evidence="8" id="KW-1185">Reference proteome</keyword>
<evidence type="ECO:0000313" key="7">
    <source>
        <dbReference type="EMBL" id="CAI0467024.1"/>
    </source>
</evidence>
<evidence type="ECO:0000256" key="1">
    <source>
        <dbReference type="ARBA" id="ARBA00004123"/>
    </source>
</evidence>
<dbReference type="EMBL" id="CAMGYJ010000008">
    <property type="protein sequence ID" value="CAI0467024.1"/>
    <property type="molecule type" value="Genomic_DNA"/>
</dbReference>
<accession>A0AAV0P7L8</accession>
<evidence type="ECO:0000256" key="3">
    <source>
        <dbReference type="ARBA" id="ARBA00023163"/>
    </source>
</evidence>
<dbReference type="Pfam" id="PF03514">
    <property type="entry name" value="GRAS"/>
    <property type="match status" value="1"/>
</dbReference>
<comment type="similarity">
    <text evidence="5">Belongs to the GRAS family.</text>
</comment>
<dbReference type="PANTHER" id="PTHR31636">
    <property type="entry name" value="OSJNBA0084A10.13 PROTEIN-RELATED"/>
    <property type="match status" value="1"/>
</dbReference>
<evidence type="ECO:0000256" key="5">
    <source>
        <dbReference type="PROSITE-ProRule" id="PRU01191"/>
    </source>
</evidence>
<organism evidence="7 8">
    <name type="scientific">Linum tenue</name>
    <dbReference type="NCBI Taxonomy" id="586396"/>
    <lineage>
        <taxon>Eukaryota</taxon>
        <taxon>Viridiplantae</taxon>
        <taxon>Streptophyta</taxon>
        <taxon>Embryophyta</taxon>
        <taxon>Tracheophyta</taxon>
        <taxon>Spermatophyta</taxon>
        <taxon>Magnoliopsida</taxon>
        <taxon>eudicotyledons</taxon>
        <taxon>Gunneridae</taxon>
        <taxon>Pentapetalae</taxon>
        <taxon>rosids</taxon>
        <taxon>fabids</taxon>
        <taxon>Malpighiales</taxon>
        <taxon>Linaceae</taxon>
        <taxon>Linum</taxon>
    </lineage>
</organism>
<dbReference type="PROSITE" id="PS50985">
    <property type="entry name" value="GRAS"/>
    <property type="match status" value="1"/>
</dbReference>
<feature type="compositionally biased region" description="Pro residues" evidence="6">
    <location>
        <begin position="32"/>
        <end position="48"/>
    </location>
</feature>
<dbReference type="InterPro" id="IPR005202">
    <property type="entry name" value="TF_GRAS"/>
</dbReference>
<feature type="region of interest" description="SAW" evidence="5">
    <location>
        <begin position="431"/>
        <end position="507"/>
    </location>
</feature>
<dbReference type="AlphaFoldDB" id="A0AAV0P7L8"/>
<comment type="caution">
    <text evidence="7">The sequence shown here is derived from an EMBL/GenBank/DDBJ whole genome shotgun (WGS) entry which is preliminary data.</text>
</comment>
<proteinExistence type="inferred from homology"/>
<evidence type="ECO:0000256" key="2">
    <source>
        <dbReference type="ARBA" id="ARBA00023015"/>
    </source>
</evidence>
<evidence type="ECO:0000256" key="4">
    <source>
        <dbReference type="ARBA" id="ARBA00023242"/>
    </source>
</evidence>
<keyword evidence="2" id="KW-0805">Transcription regulation</keyword>
<dbReference type="Proteomes" id="UP001154282">
    <property type="component" value="Unassembled WGS sequence"/>
</dbReference>
<feature type="short sequence motif" description="VHIID" evidence="5">
    <location>
        <begin position="243"/>
        <end position="247"/>
    </location>
</feature>
<feature type="region of interest" description="Disordered" evidence="6">
    <location>
        <begin position="1"/>
        <end position="85"/>
    </location>
</feature>
<sequence length="526" mass="58445">MFSPSWQQLEPAEEIDQPDQTLAEPAVQAGPTDPPPPPLPEPADPQPPRSSLELLQKYGGGGGGVSGNRPSSSSTCSTPPPQRRPLAVEEALRIAGRRIVEFSSGKAGAPSMLNIPFDPSLSDLCEDDVRSVELAEYLLAAAERIGDKQFDHAAALLNLCESLASKTGNAVQRLGYCFCKALRKKIAHDTEKKTSVRNANESKVLTSDFIVKAMQCGAIPMFQVPHIVGVQAIIENVAKANKIHVIDLKIGNGHQWVALMQGLTSLSDREPVDLLRVTAVTTTNSDQSSIEDTGSQLTSFAHTIKVPFQFNVVVIEDEDAASDFRADRFDLNPTEEALVVYSERVLRTLIVDSRRIERMMRVIKQMNPRVMVTVEVEANLNSPNFTKRFVETIFFYGATFENLESCMARDDPNRLWIETGLFGSQVGNILASEGEDRYVRSVNLEVWRKFFSRFGMVEVEPSLTASHQAKWFLNKFATGRSYTIESNERSLVLGFKGTPMLSVSTWKFIQFARLISDNHELRVEFY</sequence>
<keyword evidence="3" id="KW-0804">Transcription</keyword>
<comment type="subcellular location">
    <subcellularLocation>
        <location evidence="1">Nucleus</location>
    </subcellularLocation>
</comment>
<feature type="compositionally biased region" description="Low complexity" evidence="6">
    <location>
        <begin position="67"/>
        <end position="77"/>
    </location>
</feature>
<protein>
    <submittedName>
        <fullName evidence="7">Uncharacterized protein</fullName>
    </submittedName>
</protein>
<comment type="caution">
    <text evidence="5">Lacks conserved residue(s) required for the propagation of feature annotation.</text>
</comment>
<name>A0AAV0P7L8_9ROSI</name>